<dbReference type="NCBIfam" id="TIGR01746">
    <property type="entry name" value="Thioester-redct"/>
    <property type="match status" value="1"/>
</dbReference>
<dbReference type="PANTHER" id="PTHR44845:SF7">
    <property type="entry name" value="PLIPASTATIN SYNTHASE SUBUNIT D"/>
    <property type="match status" value="1"/>
</dbReference>
<reference evidence="5" key="1">
    <citation type="submission" date="2022-10" db="EMBL/GenBank/DDBJ databases">
        <title>Comparative genomic analysis of Cohnella hashimotonis sp. nov., isolated from the International Space Station.</title>
        <authorList>
            <person name="Simpson A."/>
            <person name="Venkateswaran K."/>
        </authorList>
    </citation>
    <scope>NUCLEOTIDE SEQUENCE</scope>
    <source>
        <strain evidence="5">DSM 28161</strain>
    </source>
</reference>
<sequence>MPATSCGRRNRSKTTTGSNPPVNETQAAIAAAWQESLELGSIGIRDDFFEIGGDSLAIMHVLVLLKPRFPEIGINDFFECRTIEKLAARADRANAGADADGGAGPGAAGARKAFAGGETIPLDEHPACLGPSSAERDDRRRERPSGVLLTGATGYLGAYLLYELLVQSEAKILCLARPSGGDSAPFRIQKTLAHYFGPASLDLLDGRVYVFEGDLSQPGLGLSQADAQFVRAHADAILHSAADVRHFGDAEQFARSNVLATRHLIELAEGSERDVRFHHISTLGIPEDLALSGQWEEQLARPAFDPDLRVANLYTQSKLEAEKLLFAAANRGLAVNVYRAGNLSCHSENGKFQQNIDNNAFYRMIKAMLLLGKAPKANWDVDFTPIDYAGRSIVHLALRADTCGRMFHICNPAPVRYERLIEMVVALGYPVETLDFSDYSSWLFDSALLKDPEAVKLAITQLEGDGAKDSDYRYGCPATSSFLESTDIRCAPADERYLRQMIDYAVSIGYFPAPKRLLRADQTGEAAGV</sequence>
<organism evidence="5 6">
    <name type="scientific">Cohnella rhizosphaerae</name>
    <dbReference type="NCBI Taxonomy" id="1457232"/>
    <lineage>
        <taxon>Bacteria</taxon>
        <taxon>Bacillati</taxon>
        <taxon>Bacillota</taxon>
        <taxon>Bacilli</taxon>
        <taxon>Bacillales</taxon>
        <taxon>Paenibacillaceae</taxon>
        <taxon>Cohnella</taxon>
    </lineage>
</organism>
<feature type="compositionally biased region" description="Polar residues" evidence="3">
    <location>
        <begin position="13"/>
        <end position="23"/>
    </location>
</feature>
<dbReference type="Gene3D" id="3.40.50.1820">
    <property type="entry name" value="alpha/beta hydrolase"/>
    <property type="match status" value="1"/>
</dbReference>
<feature type="region of interest" description="Disordered" evidence="3">
    <location>
        <begin position="121"/>
        <end position="144"/>
    </location>
</feature>
<evidence type="ECO:0000313" key="5">
    <source>
        <dbReference type="EMBL" id="MDG0810691.1"/>
    </source>
</evidence>
<dbReference type="AlphaFoldDB" id="A0A9X4KUV1"/>
<dbReference type="Pfam" id="PF00550">
    <property type="entry name" value="PP-binding"/>
    <property type="match status" value="1"/>
</dbReference>
<dbReference type="InterPro" id="IPR036291">
    <property type="entry name" value="NAD(P)-bd_dom_sf"/>
</dbReference>
<feature type="domain" description="Carrier" evidence="4">
    <location>
        <begin position="20"/>
        <end position="94"/>
    </location>
</feature>
<evidence type="ECO:0000256" key="2">
    <source>
        <dbReference type="ARBA" id="ARBA00022553"/>
    </source>
</evidence>
<dbReference type="InterPro" id="IPR010080">
    <property type="entry name" value="Thioester_reductase-like_dom"/>
</dbReference>
<dbReference type="InterPro" id="IPR036736">
    <property type="entry name" value="ACP-like_sf"/>
</dbReference>
<evidence type="ECO:0000313" key="6">
    <source>
        <dbReference type="Proteomes" id="UP001153404"/>
    </source>
</evidence>
<feature type="compositionally biased region" description="Basic and acidic residues" evidence="3">
    <location>
        <begin position="134"/>
        <end position="144"/>
    </location>
</feature>
<evidence type="ECO:0000256" key="1">
    <source>
        <dbReference type="ARBA" id="ARBA00022450"/>
    </source>
</evidence>
<proteinExistence type="predicted"/>
<dbReference type="PANTHER" id="PTHR44845">
    <property type="entry name" value="CARRIER DOMAIN-CONTAINING PROTEIN"/>
    <property type="match status" value="1"/>
</dbReference>
<protein>
    <submittedName>
        <fullName evidence="5">Thioester reductase domain-containing protein</fullName>
    </submittedName>
</protein>
<gene>
    <name evidence="5" type="ORF">OMP40_15925</name>
</gene>
<dbReference type="InterPro" id="IPR029058">
    <property type="entry name" value="AB_hydrolase_fold"/>
</dbReference>
<dbReference type="InterPro" id="IPR013120">
    <property type="entry name" value="FAR_NAD-bd"/>
</dbReference>
<dbReference type="Proteomes" id="UP001153404">
    <property type="component" value="Unassembled WGS sequence"/>
</dbReference>
<dbReference type="InterPro" id="IPR009081">
    <property type="entry name" value="PP-bd_ACP"/>
</dbReference>
<dbReference type="CDD" id="cd05235">
    <property type="entry name" value="SDR_e1"/>
    <property type="match status" value="1"/>
</dbReference>
<evidence type="ECO:0000259" key="4">
    <source>
        <dbReference type="PROSITE" id="PS50075"/>
    </source>
</evidence>
<dbReference type="EMBL" id="JAPDIA010000003">
    <property type="protein sequence ID" value="MDG0810691.1"/>
    <property type="molecule type" value="Genomic_DNA"/>
</dbReference>
<dbReference type="RefSeq" id="WP_277532667.1">
    <property type="nucleotide sequence ID" value="NZ_JAPDIA010000003.1"/>
</dbReference>
<keyword evidence="2" id="KW-0597">Phosphoprotein</keyword>
<dbReference type="SUPFAM" id="SSF47336">
    <property type="entry name" value="ACP-like"/>
    <property type="match status" value="1"/>
</dbReference>
<keyword evidence="6" id="KW-1185">Reference proteome</keyword>
<accession>A0A9X4KUV1</accession>
<name>A0A9X4KUV1_9BACL</name>
<evidence type="ECO:0000256" key="3">
    <source>
        <dbReference type="SAM" id="MobiDB-lite"/>
    </source>
</evidence>
<dbReference type="InterPro" id="IPR006162">
    <property type="entry name" value="Ppantetheine_attach_site"/>
</dbReference>
<comment type="caution">
    <text evidence="5">The sequence shown here is derived from an EMBL/GenBank/DDBJ whole genome shotgun (WGS) entry which is preliminary data.</text>
</comment>
<dbReference type="PROSITE" id="PS50075">
    <property type="entry name" value="CARRIER"/>
    <property type="match status" value="1"/>
</dbReference>
<keyword evidence="1" id="KW-0596">Phosphopantetheine</keyword>
<dbReference type="SUPFAM" id="SSF51735">
    <property type="entry name" value="NAD(P)-binding Rossmann-fold domains"/>
    <property type="match status" value="1"/>
</dbReference>
<dbReference type="PROSITE" id="PS00012">
    <property type="entry name" value="PHOSPHOPANTETHEINE"/>
    <property type="match status" value="1"/>
</dbReference>
<dbReference type="Gene3D" id="3.40.50.720">
    <property type="entry name" value="NAD(P)-binding Rossmann-like Domain"/>
    <property type="match status" value="1"/>
</dbReference>
<dbReference type="Pfam" id="PF07993">
    <property type="entry name" value="NAD_binding_4"/>
    <property type="match status" value="1"/>
</dbReference>
<feature type="region of interest" description="Disordered" evidence="3">
    <location>
        <begin position="1"/>
        <end position="23"/>
    </location>
</feature>